<organism evidence="1 2">
    <name type="scientific">Methylobacterium currus</name>
    <dbReference type="NCBI Taxonomy" id="2051553"/>
    <lineage>
        <taxon>Bacteria</taxon>
        <taxon>Pseudomonadati</taxon>
        <taxon>Pseudomonadota</taxon>
        <taxon>Alphaproteobacteria</taxon>
        <taxon>Hyphomicrobiales</taxon>
        <taxon>Methylobacteriaceae</taxon>
        <taxon>Methylobacterium</taxon>
    </lineage>
</organism>
<keyword evidence="2" id="KW-1185">Reference proteome</keyword>
<dbReference type="KEGG" id="mee:DA075_10395"/>
<dbReference type="AlphaFoldDB" id="A0A2R4WIA5"/>
<dbReference type="Proteomes" id="UP000244755">
    <property type="component" value="Chromosome 1"/>
</dbReference>
<reference evidence="1 2" key="1">
    <citation type="submission" date="2018-04" db="EMBL/GenBank/DDBJ databases">
        <title>Methylobacterium sp. PR1016A genome.</title>
        <authorList>
            <person name="Park W."/>
        </authorList>
    </citation>
    <scope>NUCLEOTIDE SEQUENCE [LARGE SCALE GENOMIC DNA]</scope>
    <source>
        <strain evidence="1 2">PR1016A</strain>
    </source>
</reference>
<proteinExistence type="predicted"/>
<evidence type="ECO:0000313" key="1">
    <source>
        <dbReference type="EMBL" id="AWB21270.1"/>
    </source>
</evidence>
<dbReference type="EMBL" id="CP028843">
    <property type="protein sequence ID" value="AWB21270.1"/>
    <property type="molecule type" value="Genomic_DNA"/>
</dbReference>
<sequence>MSGRQINRLHGDKRRQVEDLAAEIAADNATMLSVLKAADASMTLAWTDPSHADARRELGTEMCEIWIQIRAAISQADGQ</sequence>
<evidence type="ECO:0000313" key="2">
    <source>
        <dbReference type="Proteomes" id="UP000244755"/>
    </source>
</evidence>
<accession>A0A2R4WIA5</accession>
<protein>
    <submittedName>
        <fullName evidence="1">Uncharacterized protein</fullName>
    </submittedName>
</protein>
<gene>
    <name evidence="1" type="ORF">DA075_10395</name>
</gene>
<name>A0A2R4WIA5_9HYPH</name>